<dbReference type="GO" id="GO:0046982">
    <property type="term" value="F:protein heterodimerization activity"/>
    <property type="evidence" value="ECO:0007669"/>
    <property type="project" value="UniProtKB-ARBA"/>
</dbReference>
<dbReference type="FunFam" id="1.20.5.170:FF:000020">
    <property type="entry name" value="BZIP transcription factor"/>
    <property type="match status" value="1"/>
</dbReference>
<feature type="compositionally biased region" description="Low complexity" evidence="6">
    <location>
        <begin position="68"/>
        <end position="101"/>
    </location>
</feature>
<evidence type="ECO:0000259" key="7">
    <source>
        <dbReference type="PROSITE" id="PS50217"/>
    </source>
</evidence>
<evidence type="ECO:0000256" key="4">
    <source>
        <dbReference type="ARBA" id="ARBA00023163"/>
    </source>
</evidence>
<name>A0A0D6R833_ARACU</name>
<dbReference type="SMART" id="SM00338">
    <property type="entry name" value="BRLZ"/>
    <property type="match status" value="1"/>
</dbReference>
<evidence type="ECO:0000256" key="2">
    <source>
        <dbReference type="ARBA" id="ARBA00023015"/>
    </source>
</evidence>
<dbReference type="InterPro" id="IPR046347">
    <property type="entry name" value="bZIP_sf"/>
</dbReference>
<dbReference type="PROSITE" id="PS50217">
    <property type="entry name" value="BZIP"/>
    <property type="match status" value="1"/>
</dbReference>
<sequence>MPPSISSKMPIATTATSTGFVGTGHSSGTRFNMSRGSVFNAGHPSPGTPSPLHAPSPSITINPSPKATESSTSMPPPSTNSIYQSATTNSTASSSQTSGGSCFPTHSGSDEEQPQQKKQQQQKKNNNNYSAIDERKQKRMLSNRESARRSRLRKQQHLDDLRAQIVQLRGENNHIHSQFKFAQQRYLQLEEENRTLRSYAFELNQKFQALGMAMEQAGIGGGLQSVGFDSEFLNSTPMQQMDVNPL</sequence>
<keyword evidence="4" id="KW-0804">Transcription</keyword>
<dbReference type="GO" id="GO:0005634">
    <property type="term" value="C:nucleus"/>
    <property type="evidence" value="ECO:0007669"/>
    <property type="project" value="UniProtKB-SubCell"/>
</dbReference>
<evidence type="ECO:0000313" key="8">
    <source>
        <dbReference type="EMBL" id="JAG98911.1"/>
    </source>
</evidence>
<feature type="region of interest" description="Disordered" evidence="6">
    <location>
        <begin position="1"/>
        <end position="156"/>
    </location>
</feature>
<keyword evidence="5" id="KW-0539">Nucleus</keyword>
<feature type="domain" description="BZIP" evidence="7">
    <location>
        <begin position="133"/>
        <end position="196"/>
    </location>
</feature>
<dbReference type="Pfam" id="PF00170">
    <property type="entry name" value="bZIP_1"/>
    <property type="match status" value="1"/>
</dbReference>
<feature type="compositionally biased region" description="Low complexity" evidence="6">
    <location>
        <begin position="116"/>
        <end position="128"/>
    </location>
</feature>
<protein>
    <recommendedName>
        <fullName evidence="7">BZIP domain-containing protein</fullName>
    </recommendedName>
</protein>
<dbReference type="EMBL" id="GCKF01015901">
    <property type="protein sequence ID" value="JAG98911.1"/>
    <property type="molecule type" value="Transcribed_RNA"/>
</dbReference>
<dbReference type="PROSITE" id="PS00036">
    <property type="entry name" value="BZIP_BASIC"/>
    <property type="match status" value="1"/>
</dbReference>
<proteinExistence type="predicted"/>
<reference evidence="8" key="1">
    <citation type="submission" date="2015-03" db="EMBL/GenBank/DDBJ databases">
        <title>A transcriptome of Araucaria cunninghamii, an australian fine timber species.</title>
        <authorList>
            <person name="Jing Yi C.J.Y."/>
            <person name="Yin San L.Y.S."/>
            <person name="Abdul Karim S.S."/>
            <person name="Wan Azmi N.N."/>
            <person name="Hercus R.R."/>
            <person name="Croft L.L."/>
        </authorList>
    </citation>
    <scope>NUCLEOTIDE SEQUENCE</scope>
    <source>
        <strain evidence="8">MI0301</strain>
        <tissue evidence="8">Leaf</tissue>
    </source>
</reference>
<dbReference type="Gene3D" id="1.20.5.170">
    <property type="match status" value="1"/>
</dbReference>
<feature type="compositionally biased region" description="Polar residues" evidence="6">
    <location>
        <begin position="1"/>
        <end position="37"/>
    </location>
</feature>
<evidence type="ECO:0000256" key="1">
    <source>
        <dbReference type="ARBA" id="ARBA00004123"/>
    </source>
</evidence>
<dbReference type="PANTHER" id="PTHR45764">
    <property type="entry name" value="BZIP TRANSCRIPTION FACTOR 44"/>
    <property type="match status" value="1"/>
</dbReference>
<dbReference type="SUPFAM" id="SSF57959">
    <property type="entry name" value="Leucine zipper domain"/>
    <property type="match status" value="1"/>
</dbReference>
<dbReference type="AlphaFoldDB" id="A0A0D6R833"/>
<dbReference type="CDD" id="cd14702">
    <property type="entry name" value="bZIP_plant_GBF1"/>
    <property type="match status" value="1"/>
</dbReference>
<keyword evidence="2" id="KW-0805">Transcription regulation</keyword>
<dbReference type="GO" id="GO:0003677">
    <property type="term" value="F:DNA binding"/>
    <property type="evidence" value="ECO:0007669"/>
    <property type="project" value="UniProtKB-KW"/>
</dbReference>
<dbReference type="InterPro" id="IPR004827">
    <property type="entry name" value="bZIP"/>
</dbReference>
<keyword evidence="3" id="KW-0238">DNA-binding</keyword>
<accession>A0A0D6R833</accession>
<evidence type="ECO:0000256" key="5">
    <source>
        <dbReference type="ARBA" id="ARBA00023242"/>
    </source>
</evidence>
<evidence type="ECO:0000256" key="3">
    <source>
        <dbReference type="ARBA" id="ARBA00023125"/>
    </source>
</evidence>
<organism evidence="8">
    <name type="scientific">Araucaria cunninghamii</name>
    <name type="common">Hoop pine</name>
    <name type="synonym">Moreton Bay pine</name>
    <dbReference type="NCBI Taxonomy" id="56994"/>
    <lineage>
        <taxon>Eukaryota</taxon>
        <taxon>Viridiplantae</taxon>
        <taxon>Streptophyta</taxon>
        <taxon>Embryophyta</taxon>
        <taxon>Tracheophyta</taxon>
        <taxon>Spermatophyta</taxon>
        <taxon>Pinopsida</taxon>
        <taxon>Pinidae</taxon>
        <taxon>Conifers II</taxon>
        <taxon>Araucariales</taxon>
        <taxon>Araucariaceae</taxon>
        <taxon>Araucaria</taxon>
    </lineage>
</organism>
<comment type="subcellular location">
    <subcellularLocation>
        <location evidence="1">Nucleus</location>
    </subcellularLocation>
</comment>
<feature type="compositionally biased region" description="Polar residues" evidence="6">
    <location>
        <begin position="57"/>
        <end position="67"/>
    </location>
</feature>
<dbReference type="GO" id="GO:0003700">
    <property type="term" value="F:DNA-binding transcription factor activity"/>
    <property type="evidence" value="ECO:0007669"/>
    <property type="project" value="InterPro"/>
</dbReference>
<dbReference type="PANTHER" id="PTHR45764:SF38">
    <property type="entry name" value="BZIP TRANSCRIPTION FACTOR 44"/>
    <property type="match status" value="1"/>
</dbReference>
<evidence type="ECO:0000256" key="6">
    <source>
        <dbReference type="SAM" id="MobiDB-lite"/>
    </source>
</evidence>
<dbReference type="InterPro" id="IPR045314">
    <property type="entry name" value="bZIP_plant_GBF1"/>
</dbReference>